<evidence type="ECO:0000256" key="1">
    <source>
        <dbReference type="ARBA" id="ARBA00005525"/>
    </source>
</evidence>
<evidence type="ECO:0000259" key="11">
    <source>
        <dbReference type="Pfam" id="PF14748"/>
    </source>
</evidence>
<dbReference type="InterPro" id="IPR028939">
    <property type="entry name" value="P5C_Rdtase_cat_N"/>
</dbReference>
<evidence type="ECO:0000256" key="6">
    <source>
        <dbReference type="HAMAP-Rule" id="MF_01925"/>
    </source>
</evidence>
<dbReference type="Pfam" id="PF14748">
    <property type="entry name" value="P5CR_dimer"/>
    <property type="match status" value="1"/>
</dbReference>
<sequence length="254" mass="28370">MANAIISRIYEDPAFCVTVTNRDNQSRLQDLKDRYQIEFVTHWSQFIAKADIIILAFPPELHKEVLTEMRPYIQNQCVITIAGGYTLSALEKLLPPKTAAAWLMPNTASQLGESMTLYTCNQYVAATEREKIVHLLKRIGSYQLCTETQIQKLTAITGSASAFLYYFAESLEQIATSYGLSETDARQMVSQMIYGSAHLLQQGDSPAFLRDQVTTPGGSTAAGVEILEQNQFKTLMQKAVQATNERAEQLSNLK</sequence>
<name>A0A926N8V1_9BACL</name>
<dbReference type="InterPro" id="IPR029036">
    <property type="entry name" value="P5CR_dimer"/>
</dbReference>
<dbReference type="Proteomes" id="UP000661691">
    <property type="component" value="Unassembled WGS sequence"/>
</dbReference>
<dbReference type="InterPro" id="IPR053790">
    <property type="entry name" value="P5CR-like_CS"/>
</dbReference>
<dbReference type="NCBIfam" id="TIGR00112">
    <property type="entry name" value="proC"/>
    <property type="match status" value="1"/>
</dbReference>
<dbReference type="InterPro" id="IPR000304">
    <property type="entry name" value="Pyrroline-COOH_reductase"/>
</dbReference>
<keyword evidence="3 6" id="KW-0521">NADP</keyword>
<dbReference type="EMBL" id="JACXAH010000008">
    <property type="protein sequence ID" value="MBD1371947.1"/>
    <property type="molecule type" value="Genomic_DNA"/>
</dbReference>
<evidence type="ECO:0000256" key="7">
    <source>
        <dbReference type="NCBIfam" id="TIGR00112"/>
    </source>
</evidence>
<gene>
    <name evidence="6 12" type="primary">proC</name>
    <name evidence="12" type="ORF">IC620_06185</name>
</gene>
<comment type="pathway">
    <text evidence="6 9">Amino-acid biosynthesis; L-proline biosynthesis; L-proline from L-glutamate 5-semialdehyde: step 1/1.</text>
</comment>
<dbReference type="AlphaFoldDB" id="A0A926N8V1"/>
<evidence type="ECO:0000256" key="8">
    <source>
        <dbReference type="PIRSR" id="PIRSR000193-1"/>
    </source>
</evidence>
<dbReference type="HAMAP" id="MF_01925">
    <property type="entry name" value="P5C_reductase"/>
    <property type="match status" value="1"/>
</dbReference>
<evidence type="ECO:0000259" key="10">
    <source>
        <dbReference type="Pfam" id="PF03807"/>
    </source>
</evidence>
<evidence type="ECO:0000256" key="9">
    <source>
        <dbReference type="RuleBase" id="RU003903"/>
    </source>
</evidence>
<dbReference type="Pfam" id="PF03807">
    <property type="entry name" value="F420_oxidored"/>
    <property type="match status" value="1"/>
</dbReference>
<comment type="subcellular location">
    <subcellularLocation>
        <location evidence="6">Cytoplasm</location>
    </subcellularLocation>
</comment>
<dbReference type="Gene3D" id="1.10.3730.10">
    <property type="entry name" value="ProC C-terminal domain-like"/>
    <property type="match status" value="1"/>
</dbReference>
<dbReference type="FunFam" id="1.10.3730.10:FF:000001">
    <property type="entry name" value="Pyrroline-5-carboxylate reductase"/>
    <property type="match status" value="1"/>
</dbReference>
<evidence type="ECO:0000313" key="13">
    <source>
        <dbReference type="Proteomes" id="UP000661691"/>
    </source>
</evidence>
<dbReference type="GO" id="GO:0004735">
    <property type="term" value="F:pyrroline-5-carboxylate reductase activity"/>
    <property type="evidence" value="ECO:0007669"/>
    <property type="project" value="UniProtKB-UniRule"/>
</dbReference>
<organism evidence="12 13">
    <name type="scientific">Polycladospora coralii</name>
    <dbReference type="NCBI Taxonomy" id="2771432"/>
    <lineage>
        <taxon>Bacteria</taxon>
        <taxon>Bacillati</taxon>
        <taxon>Bacillota</taxon>
        <taxon>Bacilli</taxon>
        <taxon>Bacillales</taxon>
        <taxon>Thermoactinomycetaceae</taxon>
        <taxon>Polycladospora</taxon>
    </lineage>
</organism>
<feature type="domain" description="Pyrroline-5-carboxylate reductase catalytic N-terminal" evidence="10">
    <location>
        <begin position="1"/>
        <end position="82"/>
    </location>
</feature>
<evidence type="ECO:0000313" key="12">
    <source>
        <dbReference type="EMBL" id="MBD1371947.1"/>
    </source>
</evidence>
<dbReference type="SUPFAM" id="SSF48179">
    <property type="entry name" value="6-phosphogluconate dehydrogenase C-terminal domain-like"/>
    <property type="match status" value="1"/>
</dbReference>
<comment type="catalytic activity">
    <reaction evidence="6">
        <text>L-proline + NAD(+) = (S)-1-pyrroline-5-carboxylate + NADH + 2 H(+)</text>
        <dbReference type="Rhea" id="RHEA:14105"/>
        <dbReference type="ChEBI" id="CHEBI:15378"/>
        <dbReference type="ChEBI" id="CHEBI:17388"/>
        <dbReference type="ChEBI" id="CHEBI:57540"/>
        <dbReference type="ChEBI" id="CHEBI:57945"/>
        <dbReference type="ChEBI" id="CHEBI:60039"/>
        <dbReference type="EC" id="1.5.1.2"/>
    </reaction>
</comment>
<evidence type="ECO:0000256" key="5">
    <source>
        <dbReference type="ARBA" id="ARBA00058118"/>
    </source>
</evidence>
<dbReference type="PANTHER" id="PTHR11645:SF49">
    <property type="entry name" value="PYRROLINE-5-CARBOXYLATE REDUCTASE 1"/>
    <property type="match status" value="1"/>
</dbReference>
<evidence type="ECO:0000256" key="3">
    <source>
        <dbReference type="ARBA" id="ARBA00022857"/>
    </source>
</evidence>
<protein>
    <recommendedName>
        <fullName evidence="6 7">Pyrroline-5-carboxylate reductase</fullName>
        <shortName evidence="6">P5C reductase</shortName>
        <shortName evidence="6">P5CR</shortName>
        <ecNumber evidence="6 7">1.5.1.2</ecNumber>
    </recommendedName>
    <alternativeName>
        <fullName evidence="6">PCA reductase</fullName>
    </alternativeName>
</protein>
<keyword evidence="2 6" id="KW-0641">Proline biosynthesis</keyword>
<comment type="caution">
    <text evidence="12">The sequence shown here is derived from an EMBL/GenBank/DDBJ whole genome shotgun (WGS) entry which is preliminary data.</text>
</comment>
<dbReference type="Gene3D" id="3.40.50.720">
    <property type="entry name" value="NAD(P)-binding Rossmann-like Domain"/>
    <property type="match status" value="1"/>
</dbReference>
<comment type="catalytic activity">
    <reaction evidence="6 9">
        <text>L-proline + NADP(+) = (S)-1-pyrroline-5-carboxylate + NADPH + 2 H(+)</text>
        <dbReference type="Rhea" id="RHEA:14109"/>
        <dbReference type="ChEBI" id="CHEBI:15378"/>
        <dbReference type="ChEBI" id="CHEBI:17388"/>
        <dbReference type="ChEBI" id="CHEBI:57783"/>
        <dbReference type="ChEBI" id="CHEBI:58349"/>
        <dbReference type="ChEBI" id="CHEBI:60039"/>
        <dbReference type="EC" id="1.5.1.2"/>
    </reaction>
</comment>
<evidence type="ECO:0000256" key="4">
    <source>
        <dbReference type="ARBA" id="ARBA00023002"/>
    </source>
</evidence>
<dbReference type="PIRSF" id="PIRSF000193">
    <property type="entry name" value="Pyrrol-5-carb_rd"/>
    <property type="match status" value="1"/>
</dbReference>
<keyword evidence="4 6" id="KW-0560">Oxidoreductase</keyword>
<dbReference type="EC" id="1.5.1.2" evidence="6 7"/>
<reference evidence="12" key="1">
    <citation type="submission" date="2020-09" db="EMBL/GenBank/DDBJ databases">
        <title>A novel bacterium of genus Hazenella, isolated from South China Sea.</title>
        <authorList>
            <person name="Huang H."/>
            <person name="Mo K."/>
            <person name="Hu Y."/>
        </authorList>
    </citation>
    <scope>NUCLEOTIDE SEQUENCE</scope>
    <source>
        <strain evidence="12">IB182357</strain>
    </source>
</reference>
<dbReference type="GO" id="GO:0005737">
    <property type="term" value="C:cytoplasm"/>
    <property type="evidence" value="ECO:0007669"/>
    <property type="project" value="UniProtKB-SubCell"/>
</dbReference>
<keyword evidence="6" id="KW-0963">Cytoplasm</keyword>
<dbReference type="GO" id="GO:0055129">
    <property type="term" value="P:L-proline biosynthetic process"/>
    <property type="evidence" value="ECO:0007669"/>
    <property type="project" value="UniProtKB-UniRule"/>
</dbReference>
<comment type="function">
    <text evidence="5 6">Catalyzes the reduction of 1-pyrroline-5-carboxylate (PCA) to L-proline.</text>
</comment>
<dbReference type="PANTHER" id="PTHR11645">
    <property type="entry name" value="PYRROLINE-5-CARBOXYLATE REDUCTASE"/>
    <property type="match status" value="1"/>
</dbReference>
<keyword evidence="6 9" id="KW-0028">Amino-acid biosynthesis</keyword>
<evidence type="ECO:0000256" key="2">
    <source>
        <dbReference type="ARBA" id="ARBA00022650"/>
    </source>
</evidence>
<dbReference type="InterPro" id="IPR036291">
    <property type="entry name" value="NAD(P)-bd_dom_sf"/>
</dbReference>
<dbReference type="InterPro" id="IPR008927">
    <property type="entry name" value="6-PGluconate_DH-like_C_sf"/>
</dbReference>
<feature type="binding site" evidence="8">
    <location>
        <begin position="56"/>
        <end position="59"/>
    </location>
    <ligand>
        <name>NADP(+)</name>
        <dbReference type="ChEBI" id="CHEBI:58349"/>
    </ligand>
</feature>
<proteinExistence type="inferred from homology"/>
<accession>A0A926N8V1</accession>
<keyword evidence="13" id="KW-1185">Reference proteome</keyword>
<dbReference type="SUPFAM" id="SSF51735">
    <property type="entry name" value="NAD(P)-binding Rossmann-fold domains"/>
    <property type="match status" value="1"/>
</dbReference>
<dbReference type="PROSITE" id="PS00521">
    <property type="entry name" value="P5CR"/>
    <property type="match status" value="1"/>
</dbReference>
<feature type="domain" description="Pyrroline-5-carboxylate reductase dimerisation" evidence="11">
    <location>
        <begin position="147"/>
        <end position="250"/>
    </location>
</feature>
<comment type="similarity">
    <text evidence="1 6 9">Belongs to the pyrroline-5-carboxylate reductase family.</text>
</comment>